<keyword evidence="3" id="KW-1185">Reference proteome</keyword>
<dbReference type="InterPro" id="IPR038765">
    <property type="entry name" value="Papain-like_cys_pep_sf"/>
</dbReference>
<dbReference type="Proteomes" id="UP001501682">
    <property type="component" value="Unassembled WGS sequence"/>
</dbReference>
<dbReference type="Pfam" id="PF01841">
    <property type="entry name" value="Transglut_core"/>
    <property type="match status" value="1"/>
</dbReference>
<proteinExistence type="predicted"/>
<dbReference type="EMBL" id="BAABCB010000018">
    <property type="protein sequence ID" value="GAA4244005.1"/>
    <property type="molecule type" value="Genomic_DNA"/>
</dbReference>
<organism evidence="2 3">
    <name type="scientific">Winogradskyella damuponensis</name>
    <dbReference type="NCBI Taxonomy" id="943939"/>
    <lineage>
        <taxon>Bacteria</taxon>
        <taxon>Pseudomonadati</taxon>
        <taxon>Bacteroidota</taxon>
        <taxon>Flavobacteriia</taxon>
        <taxon>Flavobacteriales</taxon>
        <taxon>Flavobacteriaceae</taxon>
        <taxon>Winogradskyella</taxon>
    </lineage>
</organism>
<dbReference type="Gene3D" id="2.60.40.3140">
    <property type="match status" value="1"/>
</dbReference>
<dbReference type="InterPro" id="IPR002931">
    <property type="entry name" value="Transglutaminase-like"/>
</dbReference>
<evidence type="ECO:0000313" key="2">
    <source>
        <dbReference type="EMBL" id="GAA4244005.1"/>
    </source>
</evidence>
<gene>
    <name evidence="2" type="ORF">GCM10022292_20890</name>
</gene>
<comment type="caution">
    <text evidence="2">The sequence shown here is derived from an EMBL/GenBank/DDBJ whole genome shotgun (WGS) entry which is preliminary data.</text>
</comment>
<accession>A0ABP8CWU4</accession>
<dbReference type="Gene3D" id="2.60.120.1130">
    <property type="match status" value="1"/>
</dbReference>
<dbReference type="Gene3D" id="3.10.620.30">
    <property type="match status" value="1"/>
</dbReference>
<evidence type="ECO:0000259" key="1">
    <source>
        <dbReference type="Pfam" id="PF01841"/>
    </source>
</evidence>
<reference evidence="3" key="1">
    <citation type="journal article" date="2019" name="Int. J. Syst. Evol. Microbiol.">
        <title>The Global Catalogue of Microorganisms (GCM) 10K type strain sequencing project: providing services to taxonomists for standard genome sequencing and annotation.</title>
        <authorList>
            <consortium name="The Broad Institute Genomics Platform"/>
            <consortium name="The Broad Institute Genome Sequencing Center for Infectious Disease"/>
            <person name="Wu L."/>
            <person name="Ma J."/>
        </authorList>
    </citation>
    <scope>NUCLEOTIDE SEQUENCE [LARGE SCALE GENOMIC DNA]</scope>
    <source>
        <strain evidence="3">JCM 17633</strain>
    </source>
</reference>
<dbReference type="SUPFAM" id="SSF54001">
    <property type="entry name" value="Cysteine proteinases"/>
    <property type="match status" value="1"/>
</dbReference>
<evidence type="ECO:0000313" key="3">
    <source>
        <dbReference type="Proteomes" id="UP001501682"/>
    </source>
</evidence>
<feature type="domain" description="Transglutaminase-like" evidence="1">
    <location>
        <begin position="273"/>
        <end position="347"/>
    </location>
</feature>
<name>A0ABP8CWU4_9FLAO</name>
<protein>
    <recommendedName>
        <fullName evidence="1">Transglutaminase-like domain-containing protein</fullName>
    </recommendedName>
</protein>
<sequence>MFISISHSQRKIEPDASDIAKAKALKEKFDHKDDEIALEESTDYVTFDFDSRNKKVTVNHDLKEKMINMISRADIQKYSFYNDQSTIEEFEILYKNNKSAGFYIKDEASISSDLFHVDSRVKFTNVDFPLQGYRYGTHILKTYKDIKYFTKLYFNDSYPIEKKVISVEIPDWLNLELKELNFEGYTIEKTITPNSKNKSKIYTYTFKDVPAMHKVSNAPGPTYVYPHLLILAKSYTKKGETQPIFNSTQDLYNWYKSLVNSLENDNTDLKSKVTELTKDAKTDEEKIKNIYYWVQDNIRYIAFEDGIAGFKPDEAANVFNKRYGDCKGMANLTKQMLIEAGFDARLTWIGTKHIAYDYSTPNLSVDNHMICTLFKDDDILFLDGTEKFNALGEYADRIQGKQVLIEDNDAFILKHVPTSDVAFNKEFYNYQLTLDNETLTGKVKKEFNGESRSSLLYYFDQLKTDKKDEFLEAYLSSADSNRKVSNITTSDLTNRELNVTISHDLTVKNAVSTFDNSIYIDLDLDKEFSNYELKERDVDFIFSSKKYLESTTELKIPNGYSVTHLPNDIEVSSNNYDLSVSFKNENNTLTYKKLFQIKNAKIETKDFEEWNTFIKDLNTLYQEQIILTKN</sequence>